<accession>A0A8J5LSV3</accession>
<organism evidence="3 4">
    <name type="scientific">Zingiber officinale</name>
    <name type="common">Ginger</name>
    <name type="synonym">Amomum zingiber</name>
    <dbReference type="NCBI Taxonomy" id="94328"/>
    <lineage>
        <taxon>Eukaryota</taxon>
        <taxon>Viridiplantae</taxon>
        <taxon>Streptophyta</taxon>
        <taxon>Embryophyta</taxon>
        <taxon>Tracheophyta</taxon>
        <taxon>Spermatophyta</taxon>
        <taxon>Magnoliopsida</taxon>
        <taxon>Liliopsida</taxon>
        <taxon>Zingiberales</taxon>
        <taxon>Zingiberaceae</taxon>
        <taxon>Zingiber</taxon>
    </lineage>
</organism>
<keyword evidence="1" id="KW-0175">Coiled coil</keyword>
<evidence type="ECO:0000256" key="2">
    <source>
        <dbReference type="SAM" id="MobiDB-lite"/>
    </source>
</evidence>
<reference evidence="3 4" key="1">
    <citation type="submission" date="2020-08" db="EMBL/GenBank/DDBJ databases">
        <title>Plant Genome Project.</title>
        <authorList>
            <person name="Zhang R.-G."/>
        </authorList>
    </citation>
    <scope>NUCLEOTIDE SEQUENCE [LARGE SCALE GENOMIC DNA]</scope>
    <source>
        <tissue evidence="3">Rhizome</tissue>
    </source>
</reference>
<evidence type="ECO:0000313" key="4">
    <source>
        <dbReference type="Proteomes" id="UP000734854"/>
    </source>
</evidence>
<feature type="coiled-coil region" evidence="1">
    <location>
        <begin position="6"/>
        <end position="86"/>
    </location>
</feature>
<dbReference type="AlphaFoldDB" id="A0A8J5LSV3"/>
<gene>
    <name evidence="3" type="ORF">ZIOFF_007236</name>
</gene>
<dbReference type="Proteomes" id="UP000734854">
    <property type="component" value="Unassembled WGS sequence"/>
</dbReference>
<protein>
    <submittedName>
        <fullName evidence="3">Uncharacterized protein</fullName>
    </submittedName>
</protein>
<evidence type="ECO:0000313" key="3">
    <source>
        <dbReference type="EMBL" id="KAG6533369.1"/>
    </source>
</evidence>
<keyword evidence="4" id="KW-1185">Reference proteome</keyword>
<dbReference type="EMBL" id="JACMSC010000002">
    <property type="protein sequence ID" value="KAG6533369.1"/>
    <property type="molecule type" value="Genomic_DNA"/>
</dbReference>
<comment type="caution">
    <text evidence="3">The sequence shown here is derived from an EMBL/GenBank/DDBJ whole genome shotgun (WGS) entry which is preliminary data.</text>
</comment>
<dbReference type="SUPFAM" id="SSF51197">
    <property type="entry name" value="Clavaminate synthase-like"/>
    <property type="match status" value="1"/>
</dbReference>
<sequence>MAHFDLDKVKREVESLEVQNKKLKLGRRKWRKALDELKAEFEAHKIELDVAKAELKTELESTRVEVEATKAELEALGSSKLEAQREFYDLLDTRMVKMVQYGMEGTMNQLRETESLPVDVPPPIISLARVSKGIREEDMADFTVRAAPHRITVGDQNLIRYAAILFSVPQDDYVIQAPAELVDNAHPSLFNPYKYGDFLGFLLTEEGVKAEDKLTPYRRVAAAASEAPPPSSHAAASGVPSSSNRLLPLHADATAPPLPLPAEATSLTSSLSHPTVPRRYYACFLLSHQQLCRHRSSPLLTPATPSSPAKRSHSGLVLPLSFISLCTLATSRGSGSSRRQCHFTALGEQPLVAGVAIGIPGRDPT</sequence>
<name>A0A8J5LSV3_ZINOF</name>
<evidence type="ECO:0000256" key="1">
    <source>
        <dbReference type="SAM" id="Coils"/>
    </source>
</evidence>
<proteinExistence type="predicted"/>
<feature type="region of interest" description="Disordered" evidence="2">
    <location>
        <begin position="221"/>
        <end position="242"/>
    </location>
</feature>